<comment type="caution">
    <text evidence="2">The sequence shown here is derived from an EMBL/GenBank/DDBJ whole genome shotgun (WGS) entry which is preliminary data.</text>
</comment>
<dbReference type="InterPro" id="IPR000073">
    <property type="entry name" value="AB_hydrolase_1"/>
</dbReference>
<dbReference type="PANTHER" id="PTHR43194:SF2">
    <property type="entry name" value="PEROXISOMAL MEMBRANE PROTEIN LPX1"/>
    <property type="match status" value="1"/>
</dbReference>
<dbReference type="Pfam" id="PF12697">
    <property type="entry name" value="Abhydrolase_6"/>
    <property type="match status" value="1"/>
</dbReference>
<evidence type="ECO:0000259" key="1">
    <source>
        <dbReference type="Pfam" id="PF12697"/>
    </source>
</evidence>
<evidence type="ECO:0000313" key="2">
    <source>
        <dbReference type="EMBL" id="GAA5031121.1"/>
    </source>
</evidence>
<dbReference type="InterPro" id="IPR050228">
    <property type="entry name" value="Carboxylesterase_BioH"/>
</dbReference>
<gene>
    <name evidence="2" type="ORF">GCM10023335_72150</name>
</gene>
<protein>
    <submittedName>
        <fullName evidence="2">Alpha/beta hydrolase</fullName>
    </submittedName>
</protein>
<keyword evidence="3" id="KW-1185">Reference proteome</keyword>
<organism evidence="2 3">
    <name type="scientific">Streptomyces siamensis</name>
    <dbReference type="NCBI Taxonomy" id="1274986"/>
    <lineage>
        <taxon>Bacteria</taxon>
        <taxon>Bacillati</taxon>
        <taxon>Actinomycetota</taxon>
        <taxon>Actinomycetes</taxon>
        <taxon>Kitasatosporales</taxon>
        <taxon>Streptomycetaceae</taxon>
        <taxon>Streptomyces</taxon>
    </lineage>
</organism>
<accession>A0ABP9JG61</accession>
<evidence type="ECO:0000313" key="3">
    <source>
        <dbReference type="Proteomes" id="UP001501759"/>
    </source>
</evidence>
<dbReference type="Gene3D" id="3.40.50.1820">
    <property type="entry name" value="alpha/beta hydrolase"/>
    <property type="match status" value="1"/>
</dbReference>
<dbReference type="Proteomes" id="UP001501759">
    <property type="component" value="Unassembled WGS sequence"/>
</dbReference>
<keyword evidence="2" id="KW-0378">Hydrolase</keyword>
<reference evidence="3" key="1">
    <citation type="journal article" date="2019" name="Int. J. Syst. Evol. Microbiol.">
        <title>The Global Catalogue of Microorganisms (GCM) 10K type strain sequencing project: providing services to taxonomists for standard genome sequencing and annotation.</title>
        <authorList>
            <consortium name="The Broad Institute Genomics Platform"/>
            <consortium name="The Broad Institute Genome Sequencing Center for Infectious Disease"/>
            <person name="Wu L."/>
            <person name="Ma J."/>
        </authorList>
    </citation>
    <scope>NUCLEOTIDE SEQUENCE [LARGE SCALE GENOMIC DNA]</scope>
    <source>
        <strain evidence="3">JCM 18409</strain>
    </source>
</reference>
<dbReference type="SUPFAM" id="SSF53474">
    <property type="entry name" value="alpha/beta-Hydrolases"/>
    <property type="match status" value="1"/>
</dbReference>
<dbReference type="EMBL" id="BAABKB010000034">
    <property type="protein sequence ID" value="GAA5031121.1"/>
    <property type="molecule type" value="Genomic_DNA"/>
</dbReference>
<feature type="domain" description="AB hydrolase-1" evidence="1">
    <location>
        <begin position="24"/>
        <end position="247"/>
    </location>
</feature>
<sequence length="264" mass="27021">MDKNTVSRDGTPIAYERLGDGPPIILVAGAMCTGATLAPLAAALSDRFGAVVYDRRGRGASGDTAPFAVAREVEDIAALIEACGGGAALFGVSSGGALALEAAASGLPLTEVAVYETPFAVHDEGRAERRAYTARLTGLLAEDRRGDAVELFLSLTGMPPEMIAGTRRSPAWPDMEAIAPTLAYDDAALGDGPVPTERLAAIGVPLLSVAGGASPEWMREAARAVADAAPDGTYRVLDDQTHMVDPQVLAPALADFFGGTAEAG</sequence>
<name>A0ABP9JG61_9ACTN</name>
<dbReference type="GO" id="GO:0016787">
    <property type="term" value="F:hydrolase activity"/>
    <property type="evidence" value="ECO:0007669"/>
    <property type="project" value="UniProtKB-KW"/>
</dbReference>
<dbReference type="InterPro" id="IPR029058">
    <property type="entry name" value="AB_hydrolase_fold"/>
</dbReference>
<dbReference type="RefSeq" id="WP_345657011.1">
    <property type="nucleotide sequence ID" value="NZ_BAABKB010000034.1"/>
</dbReference>
<proteinExistence type="predicted"/>
<dbReference type="PANTHER" id="PTHR43194">
    <property type="entry name" value="HYDROLASE ALPHA/BETA FOLD FAMILY"/>
    <property type="match status" value="1"/>
</dbReference>